<dbReference type="InterPro" id="IPR053197">
    <property type="entry name" value="F-box_SCFL_complex_component"/>
</dbReference>
<feature type="non-terminal residue" evidence="4">
    <location>
        <position position="493"/>
    </location>
</feature>
<organism evidence="4 5">
    <name type="scientific">Eragrostis curvula</name>
    <name type="common">weeping love grass</name>
    <dbReference type="NCBI Taxonomy" id="38414"/>
    <lineage>
        <taxon>Eukaryota</taxon>
        <taxon>Viridiplantae</taxon>
        <taxon>Streptophyta</taxon>
        <taxon>Embryophyta</taxon>
        <taxon>Tracheophyta</taxon>
        <taxon>Spermatophyta</taxon>
        <taxon>Magnoliopsida</taxon>
        <taxon>Liliopsida</taxon>
        <taxon>Poales</taxon>
        <taxon>Poaceae</taxon>
        <taxon>PACMAD clade</taxon>
        <taxon>Chloridoideae</taxon>
        <taxon>Eragrostideae</taxon>
        <taxon>Eragrostidinae</taxon>
        <taxon>Eragrostis</taxon>
    </lineage>
</organism>
<feature type="domain" description="F-box" evidence="3">
    <location>
        <begin position="22"/>
        <end position="58"/>
    </location>
</feature>
<dbReference type="EMBL" id="RWGY01000007">
    <property type="protein sequence ID" value="TVU38792.1"/>
    <property type="molecule type" value="Genomic_DNA"/>
</dbReference>
<evidence type="ECO:0000259" key="3">
    <source>
        <dbReference type="PROSITE" id="PS50181"/>
    </source>
</evidence>
<reference evidence="4 5" key="1">
    <citation type="journal article" date="2019" name="Sci. Rep.">
        <title>A high-quality genome of Eragrostis curvula grass provides insights into Poaceae evolution and supports new strategies to enhance forage quality.</title>
        <authorList>
            <person name="Carballo J."/>
            <person name="Santos B.A.C.M."/>
            <person name="Zappacosta D."/>
            <person name="Garbus I."/>
            <person name="Selva J.P."/>
            <person name="Gallo C.A."/>
            <person name="Diaz A."/>
            <person name="Albertini E."/>
            <person name="Caccamo M."/>
            <person name="Echenique V."/>
        </authorList>
    </citation>
    <scope>NUCLEOTIDE SEQUENCE [LARGE SCALE GENOMIC DNA]</scope>
    <source>
        <strain evidence="5">cv. Victoria</strain>
        <tissue evidence="4">Leaf</tissue>
    </source>
</reference>
<keyword evidence="2" id="KW-0812">Transmembrane</keyword>
<dbReference type="Gramene" id="TVU38792">
    <property type="protein sequence ID" value="TVU38792"/>
    <property type="gene ID" value="EJB05_12180"/>
</dbReference>
<dbReference type="Pfam" id="PF00646">
    <property type="entry name" value="F-box"/>
    <property type="match status" value="1"/>
</dbReference>
<feature type="region of interest" description="Disordered" evidence="1">
    <location>
        <begin position="1"/>
        <end position="20"/>
    </location>
</feature>
<dbReference type="Proteomes" id="UP000324897">
    <property type="component" value="Chromosome 4"/>
</dbReference>
<evidence type="ECO:0000313" key="4">
    <source>
        <dbReference type="EMBL" id="TVU38792.1"/>
    </source>
</evidence>
<feature type="compositionally biased region" description="Basic and acidic residues" evidence="1">
    <location>
        <begin position="1"/>
        <end position="11"/>
    </location>
</feature>
<dbReference type="SUPFAM" id="SSF81383">
    <property type="entry name" value="F-box domain"/>
    <property type="match status" value="1"/>
</dbReference>
<evidence type="ECO:0000256" key="2">
    <source>
        <dbReference type="SAM" id="Phobius"/>
    </source>
</evidence>
<dbReference type="PANTHER" id="PTHR34223:SF107">
    <property type="entry name" value="F-BOX DOMAIN-CONTAINING PROTEIN"/>
    <property type="match status" value="1"/>
</dbReference>
<dbReference type="InterPro" id="IPR055411">
    <property type="entry name" value="LRR_FXL15/At3g58940/PEG3-like"/>
</dbReference>
<dbReference type="InterPro" id="IPR036047">
    <property type="entry name" value="F-box-like_dom_sf"/>
</dbReference>
<name>A0A5J9VQX9_9POAL</name>
<accession>A0A5J9VQX9</accession>
<evidence type="ECO:0000313" key="5">
    <source>
        <dbReference type="Proteomes" id="UP000324897"/>
    </source>
</evidence>
<dbReference type="InterPro" id="IPR053781">
    <property type="entry name" value="F-box_AtFBL13-like"/>
</dbReference>
<evidence type="ECO:0000256" key="1">
    <source>
        <dbReference type="SAM" id="MobiDB-lite"/>
    </source>
</evidence>
<proteinExistence type="predicted"/>
<dbReference type="AlphaFoldDB" id="A0A5J9VQX9"/>
<dbReference type="Pfam" id="PF24758">
    <property type="entry name" value="LRR_At5g56370"/>
    <property type="match status" value="1"/>
</dbReference>
<dbReference type="OrthoDB" id="2411074at2759"/>
<dbReference type="Gene3D" id="1.20.1280.50">
    <property type="match status" value="1"/>
</dbReference>
<dbReference type="SUPFAM" id="SSF52047">
    <property type="entry name" value="RNI-like"/>
    <property type="match status" value="1"/>
</dbReference>
<keyword evidence="2" id="KW-1133">Transmembrane helix</keyword>
<keyword evidence="2" id="KW-0472">Membrane</keyword>
<dbReference type="PANTHER" id="PTHR34223">
    <property type="entry name" value="OS11G0201299 PROTEIN"/>
    <property type="match status" value="1"/>
</dbReference>
<dbReference type="CDD" id="cd22160">
    <property type="entry name" value="F-box_AtFBL13-like"/>
    <property type="match status" value="1"/>
</dbReference>
<dbReference type="InterPro" id="IPR001810">
    <property type="entry name" value="F-box_dom"/>
</dbReference>
<comment type="caution">
    <text evidence="4">The sequence shown here is derived from an EMBL/GenBank/DDBJ whole genome shotgun (WGS) entry which is preliminary data.</text>
</comment>
<keyword evidence="5" id="KW-1185">Reference proteome</keyword>
<gene>
    <name evidence="4" type="ORF">EJB05_12180</name>
</gene>
<feature type="non-terminal residue" evidence="4">
    <location>
        <position position="1"/>
    </location>
</feature>
<protein>
    <recommendedName>
        <fullName evidence="3">F-box domain-containing protein</fullName>
    </recommendedName>
</protein>
<sequence>MPPRKREREDAEAPSEVIGGDRDRIGTLPDSLLDRVLSFLPAEDAVRTCVLARRWRHLWKSASGLRIGCRDEDEPVSVNDLRRFVDYLFLLRGGSPLQGCEFRIGDYRLHEEDEGRVNLWLRHAVLCKVRFLKLYVHRSEYYDPWLPLDDMPLVSQHLRRLVLQRVKCHASFLNFSSCPALEHLEFEYCDVSRAKKISSDSVKSLSITKSVFAEDYRILIDVPNLVSLLLDSPWNTTPILGSMPSLEEAFVRIMELCDDQCMKLDDANRDCDCESCESSDITGDAGQNCVLLKGLSEAKNLTLISHPIMFIFKRDLRLCPTFSKLKTLLLNDYWCVPDDLCALACILEHSPVLEKLILQLFSEGPQHKVEIKGNFGLMERAAGISDHLQTVEVKCEVVDERVIKVLKFLCTFNILTILACLPTTVFFFFSALVVPEVLVFDCSGKQIWAFEGSTLSKETEGLTLQQDCHVLWVIGYVVPALHFQSPPPPPKKK</sequence>
<dbReference type="PROSITE" id="PS50181">
    <property type="entry name" value="FBOX"/>
    <property type="match status" value="1"/>
</dbReference>
<feature type="transmembrane region" description="Helical" evidence="2">
    <location>
        <begin position="408"/>
        <end position="433"/>
    </location>
</feature>